<evidence type="ECO:0000313" key="4">
    <source>
        <dbReference type="Proteomes" id="UP000000374"/>
    </source>
</evidence>
<dbReference type="KEGG" id="vei:Veis_3718"/>
<dbReference type="AlphaFoldDB" id="A1WP76"/>
<sequence length="319" mass="33894">MKNIKITLAMAATAAMLAACGGGGSSNEGQNPGVSGTPPAADTLNRTNTPGVYADSARKYAFDALNQVRGITGVGFLKQNEALDKAAQAHADYGRLAGLNPVDVEHTENPGYAGFTGKTPDERARHFGYTYGASEVLSGGVNDMQSFWSLLGVPYHSINMLDTYADIGVGVWPKVILVMNPGNYFAQLLDGSFVAVYPCNDIQVNVQGQGYETPQPSVLNGKEDFGYSSVALVRMGQTLEVSSWELRDASGNVVPTTLMTKANDANKMILANQASLIPLNALPRTVTTYTSVLKGKNNGVPFEKTCTWRTVVGETVPSN</sequence>
<protein>
    <submittedName>
        <fullName evidence="3">Allergen V5/Tpx-1 family protein</fullName>
    </submittedName>
</protein>
<dbReference type="EMBL" id="CP000542">
    <property type="protein sequence ID" value="ABM59433.1"/>
    <property type="molecule type" value="Genomic_DNA"/>
</dbReference>
<dbReference type="GeneID" id="76463343"/>
<proteinExistence type="predicted"/>
<dbReference type="OrthoDB" id="6654019at2"/>
<organism evidence="3 4">
    <name type="scientific">Verminephrobacter eiseniae (strain EF01-2)</name>
    <dbReference type="NCBI Taxonomy" id="391735"/>
    <lineage>
        <taxon>Bacteria</taxon>
        <taxon>Pseudomonadati</taxon>
        <taxon>Pseudomonadota</taxon>
        <taxon>Betaproteobacteria</taxon>
        <taxon>Burkholderiales</taxon>
        <taxon>Comamonadaceae</taxon>
        <taxon>Verminephrobacter</taxon>
    </lineage>
</organism>
<feature type="region of interest" description="Disordered" evidence="1">
    <location>
        <begin position="22"/>
        <end position="49"/>
    </location>
</feature>
<reference evidence="4" key="1">
    <citation type="submission" date="2006-12" db="EMBL/GenBank/DDBJ databases">
        <title>Complete sequence of chromosome 1 of Verminephrobacter eiseniae EF01-2.</title>
        <authorList>
            <person name="Copeland A."/>
            <person name="Lucas S."/>
            <person name="Lapidus A."/>
            <person name="Barry K."/>
            <person name="Detter J.C."/>
            <person name="Glavina del Rio T."/>
            <person name="Dalin E."/>
            <person name="Tice H."/>
            <person name="Pitluck S."/>
            <person name="Chertkov O."/>
            <person name="Brettin T."/>
            <person name="Bruce D."/>
            <person name="Han C."/>
            <person name="Tapia R."/>
            <person name="Gilna P."/>
            <person name="Schmutz J."/>
            <person name="Larimer F."/>
            <person name="Land M."/>
            <person name="Hauser L."/>
            <person name="Kyrpides N."/>
            <person name="Kim E."/>
            <person name="Stahl D."/>
            <person name="Richardson P."/>
        </authorList>
    </citation>
    <scope>NUCLEOTIDE SEQUENCE [LARGE SCALE GENOMIC DNA]</scope>
    <source>
        <strain evidence="4">EF01-2</strain>
    </source>
</reference>
<dbReference type="HOGENOM" id="CLU_058967_0_0_4"/>
<feature type="chain" id="PRO_5002640765" evidence="2">
    <location>
        <begin position="22"/>
        <end position="319"/>
    </location>
</feature>
<dbReference type="RefSeq" id="WP_011811422.1">
    <property type="nucleotide sequence ID" value="NC_008786.1"/>
</dbReference>
<keyword evidence="2" id="KW-0732">Signal</keyword>
<dbReference type="eggNOG" id="COG2340">
    <property type="taxonomic scope" value="Bacteria"/>
</dbReference>
<dbReference type="Proteomes" id="UP000000374">
    <property type="component" value="Chromosome"/>
</dbReference>
<dbReference type="STRING" id="391735.Veis_3718"/>
<evidence type="ECO:0000313" key="3">
    <source>
        <dbReference type="EMBL" id="ABM59433.1"/>
    </source>
</evidence>
<evidence type="ECO:0000256" key="2">
    <source>
        <dbReference type="SAM" id="SignalP"/>
    </source>
</evidence>
<feature type="signal peptide" evidence="2">
    <location>
        <begin position="1"/>
        <end position="21"/>
    </location>
</feature>
<accession>A1WP76</accession>
<keyword evidence="4" id="KW-1185">Reference proteome</keyword>
<dbReference type="InterPro" id="IPR035940">
    <property type="entry name" value="CAP_sf"/>
</dbReference>
<dbReference type="Gene3D" id="3.40.33.10">
    <property type="entry name" value="CAP"/>
    <property type="match status" value="1"/>
</dbReference>
<gene>
    <name evidence="3" type="ordered locus">Veis_3718</name>
</gene>
<dbReference type="PROSITE" id="PS51257">
    <property type="entry name" value="PROKAR_LIPOPROTEIN"/>
    <property type="match status" value="1"/>
</dbReference>
<evidence type="ECO:0000256" key="1">
    <source>
        <dbReference type="SAM" id="MobiDB-lite"/>
    </source>
</evidence>
<name>A1WP76_VEREI</name>